<organism evidence="3 5">
    <name type="scientific">Fundicoccus ignavus</name>
    <dbReference type="NCBI Taxonomy" id="2664442"/>
    <lineage>
        <taxon>Bacteria</taxon>
        <taxon>Bacillati</taxon>
        <taxon>Bacillota</taxon>
        <taxon>Bacilli</taxon>
        <taxon>Lactobacillales</taxon>
        <taxon>Aerococcaceae</taxon>
        <taxon>Fundicoccus</taxon>
    </lineage>
</organism>
<keyword evidence="1" id="KW-0812">Transmembrane</keyword>
<reference evidence="5 7" key="2">
    <citation type="submission" date="2019-11" db="EMBL/GenBank/DDBJ databases">
        <title>Characterisation of Fundicoccus ignavus gen. nov. sp. nov., a novel genus of the family Aerococcaceae isolated from bulk tank milk.</title>
        <authorList>
            <person name="Siebert A."/>
            <person name="Huptas C."/>
            <person name="Wenning M."/>
            <person name="Scherer S."/>
            <person name="Doll E.V."/>
        </authorList>
    </citation>
    <scope>NUCLEOTIDE SEQUENCE [LARGE SCALE GENOMIC DNA]</scope>
    <source>
        <strain evidence="2 7">DSM 109653</strain>
        <strain evidence="3 5">WS4759</strain>
    </source>
</reference>
<evidence type="ECO:0000313" key="5">
    <source>
        <dbReference type="Proteomes" id="UP000430975"/>
    </source>
</evidence>
<comment type="caution">
    <text evidence="3">The sequence shown here is derived from an EMBL/GenBank/DDBJ whole genome shotgun (WGS) entry which is preliminary data.</text>
</comment>
<accession>A0A6I2GIG7</accession>
<dbReference type="Proteomes" id="UP000430975">
    <property type="component" value="Unassembled WGS sequence"/>
</dbReference>
<dbReference type="RefSeq" id="WP_153832691.1">
    <property type="nucleotide sequence ID" value="NZ_WJQR01000010.1"/>
</dbReference>
<dbReference type="PANTHER" id="PTHR39650:SF1">
    <property type="entry name" value="CDP-ARCHAEOL SYNTHASE"/>
    <property type="match status" value="1"/>
</dbReference>
<dbReference type="EMBL" id="WJQT01000011">
    <property type="protein sequence ID" value="MRJ47627.1"/>
    <property type="molecule type" value="Genomic_DNA"/>
</dbReference>
<reference evidence="4 6" key="1">
    <citation type="submission" date="2019-11" db="EMBL/GenBank/DDBJ databases">
        <title>Characterisation of Fundicoccus ignavus gen. nov. sp. nov., a novel genus of the family Aerococcaceae from bulk tank milk.</title>
        <authorList>
            <person name="Siebert A."/>
            <person name="Huptas C."/>
            <person name="Wenning M."/>
            <person name="Scherer S."/>
            <person name="Doll E.V."/>
        </authorList>
    </citation>
    <scope>NUCLEOTIDE SEQUENCE [LARGE SCALE GENOMIC DNA]</scope>
    <source>
        <strain evidence="4 6">DSM 109652</strain>
    </source>
</reference>
<dbReference type="EMBL" id="WJQS01000003">
    <property type="protein sequence ID" value="MRI85079.1"/>
    <property type="molecule type" value="Genomic_DNA"/>
</dbReference>
<sequence>MRTILTMFITLISIILAGISNMIFCKASVCQALNRPMDGGRLWEKDQKRIFGANKTWKGFLGMVVFATGFQILWGWVSQAFPILEQYNYIYQHQSNTTALNALIGFALGFAYVLFELPNSFIKRRLDIAPGKQANNALRWLFIAIDQTDSLFGCTLVLAMLFPMSLSQYLAFVLLGGVTHIVINVILYRLKLRRNPY</sequence>
<feature type="transmembrane region" description="Helical" evidence="1">
    <location>
        <begin position="97"/>
        <end position="117"/>
    </location>
</feature>
<proteinExistence type="predicted"/>
<dbReference type="InterPro" id="IPR032690">
    <property type="entry name" value="CarS"/>
</dbReference>
<feature type="transmembrane region" description="Helical" evidence="1">
    <location>
        <begin position="6"/>
        <end position="25"/>
    </location>
</feature>
<dbReference type="AlphaFoldDB" id="A0A6I2GIG7"/>
<evidence type="ECO:0000313" key="2">
    <source>
        <dbReference type="EMBL" id="MRI82361.1"/>
    </source>
</evidence>
<dbReference type="Proteomes" id="UP000440066">
    <property type="component" value="Unassembled WGS sequence"/>
</dbReference>
<dbReference type="PANTHER" id="PTHR39650">
    <property type="entry name" value="CDP-ARCHAEOL SYNTHASE"/>
    <property type="match status" value="1"/>
</dbReference>
<gene>
    <name evidence="4" type="ORF">GF867_08615</name>
    <name evidence="3" type="ORF">GIY09_04225</name>
    <name evidence="2" type="ORF">GIY11_10110</name>
</gene>
<evidence type="ECO:0000313" key="7">
    <source>
        <dbReference type="Proteomes" id="UP000469870"/>
    </source>
</evidence>
<feature type="transmembrane region" description="Helical" evidence="1">
    <location>
        <begin position="138"/>
        <end position="162"/>
    </location>
</feature>
<feature type="transmembrane region" description="Helical" evidence="1">
    <location>
        <begin position="168"/>
        <end position="188"/>
    </location>
</feature>
<keyword evidence="1" id="KW-1133">Transmembrane helix</keyword>
<dbReference type="Proteomes" id="UP000469870">
    <property type="component" value="Unassembled WGS sequence"/>
</dbReference>
<protein>
    <submittedName>
        <fullName evidence="3">CDP-archaeol synthase</fullName>
    </submittedName>
</protein>
<name>A0A6I2GIG7_9LACT</name>
<feature type="transmembrane region" description="Helical" evidence="1">
    <location>
        <begin position="57"/>
        <end position="77"/>
    </location>
</feature>
<keyword evidence="5" id="KW-1185">Reference proteome</keyword>
<keyword evidence="1" id="KW-0472">Membrane</keyword>
<evidence type="ECO:0000313" key="6">
    <source>
        <dbReference type="Proteomes" id="UP000440066"/>
    </source>
</evidence>
<evidence type="ECO:0000313" key="3">
    <source>
        <dbReference type="EMBL" id="MRI85079.1"/>
    </source>
</evidence>
<dbReference type="Pfam" id="PF01864">
    <property type="entry name" value="CarS-like"/>
    <property type="match status" value="1"/>
</dbReference>
<evidence type="ECO:0000313" key="4">
    <source>
        <dbReference type="EMBL" id="MRJ47627.1"/>
    </source>
</evidence>
<dbReference type="EMBL" id="WJQR01000010">
    <property type="protein sequence ID" value="MRI82361.1"/>
    <property type="molecule type" value="Genomic_DNA"/>
</dbReference>
<evidence type="ECO:0000256" key="1">
    <source>
        <dbReference type="SAM" id="Phobius"/>
    </source>
</evidence>